<evidence type="ECO:0000313" key="5">
    <source>
        <dbReference type="Proteomes" id="UP000051124"/>
    </source>
</evidence>
<evidence type="ECO:0000313" key="4">
    <source>
        <dbReference type="EMBL" id="KPJ51149.1"/>
    </source>
</evidence>
<comment type="caution">
    <text evidence="4">The sequence shown here is derived from an EMBL/GenBank/DDBJ whole genome shotgun (WGS) entry which is preliminary data.</text>
</comment>
<name>A0A0S7WLT0_UNCT6</name>
<organism evidence="4 5">
    <name type="scientific">candidate division TA06 bacterium DG_26</name>
    <dbReference type="NCBI Taxonomy" id="1703771"/>
    <lineage>
        <taxon>Bacteria</taxon>
        <taxon>Bacteria division TA06</taxon>
    </lineage>
</organism>
<dbReference type="PROSITE" id="PS50110">
    <property type="entry name" value="RESPONSE_REGULATORY"/>
    <property type="match status" value="1"/>
</dbReference>
<evidence type="ECO:0000259" key="3">
    <source>
        <dbReference type="PROSITE" id="PS50110"/>
    </source>
</evidence>
<feature type="modified residue" description="4-aspartylphosphate" evidence="2">
    <location>
        <position position="51"/>
    </location>
</feature>
<accession>A0A0S7WLT0</accession>
<dbReference type="InterPro" id="IPR001789">
    <property type="entry name" value="Sig_transdc_resp-reg_receiver"/>
</dbReference>
<dbReference type="GO" id="GO:0000160">
    <property type="term" value="P:phosphorelay signal transduction system"/>
    <property type="evidence" value="ECO:0007669"/>
    <property type="project" value="InterPro"/>
</dbReference>
<dbReference type="InterPro" id="IPR050595">
    <property type="entry name" value="Bact_response_regulator"/>
</dbReference>
<sequence length="127" mass="13994">MKILVVDDDLGMCETLSDILEDKGYEVVTATDGRKAVEEAIGSDIQLVLMDIKMPGMNGVEACKVMKKEKPNLKVILMTAYAVESLMQEALRQDGIAIFFKPLDIEKVINLLQDVRDAYDAVVAGTE</sequence>
<dbReference type="AlphaFoldDB" id="A0A0S7WLT0"/>
<reference evidence="4 5" key="1">
    <citation type="journal article" date="2015" name="Microbiome">
        <title>Genomic resolution of linkages in carbon, nitrogen, and sulfur cycling among widespread estuary sediment bacteria.</title>
        <authorList>
            <person name="Baker B.J."/>
            <person name="Lazar C.S."/>
            <person name="Teske A.P."/>
            <person name="Dick G.J."/>
        </authorList>
    </citation>
    <scope>NUCLEOTIDE SEQUENCE [LARGE SCALE GENOMIC DNA]</scope>
    <source>
        <strain evidence="4">DG_26</strain>
    </source>
</reference>
<keyword evidence="1 2" id="KW-0597">Phosphoprotein</keyword>
<dbReference type="EMBL" id="LIZT01000005">
    <property type="protein sequence ID" value="KPJ51149.1"/>
    <property type="molecule type" value="Genomic_DNA"/>
</dbReference>
<dbReference type="SMART" id="SM00448">
    <property type="entry name" value="REC"/>
    <property type="match status" value="1"/>
</dbReference>
<dbReference type="SUPFAM" id="SSF52172">
    <property type="entry name" value="CheY-like"/>
    <property type="match status" value="1"/>
</dbReference>
<proteinExistence type="predicted"/>
<dbReference type="PANTHER" id="PTHR44591">
    <property type="entry name" value="STRESS RESPONSE REGULATOR PROTEIN 1"/>
    <property type="match status" value="1"/>
</dbReference>
<dbReference type="PANTHER" id="PTHR44591:SF3">
    <property type="entry name" value="RESPONSE REGULATORY DOMAIN-CONTAINING PROTEIN"/>
    <property type="match status" value="1"/>
</dbReference>
<dbReference type="InterPro" id="IPR011006">
    <property type="entry name" value="CheY-like_superfamily"/>
</dbReference>
<gene>
    <name evidence="4" type="ORF">AMJ40_00655</name>
</gene>
<protein>
    <recommendedName>
        <fullName evidence="3">Response regulatory domain-containing protein</fullName>
    </recommendedName>
</protein>
<dbReference type="Pfam" id="PF00072">
    <property type="entry name" value="Response_reg"/>
    <property type="match status" value="1"/>
</dbReference>
<evidence type="ECO:0000256" key="2">
    <source>
        <dbReference type="PROSITE-ProRule" id="PRU00169"/>
    </source>
</evidence>
<feature type="domain" description="Response regulatory" evidence="3">
    <location>
        <begin position="2"/>
        <end position="116"/>
    </location>
</feature>
<evidence type="ECO:0000256" key="1">
    <source>
        <dbReference type="ARBA" id="ARBA00022553"/>
    </source>
</evidence>
<dbReference type="Proteomes" id="UP000051124">
    <property type="component" value="Unassembled WGS sequence"/>
</dbReference>
<dbReference type="Gene3D" id="3.40.50.2300">
    <property type="match status" value="1"/>
</dbReference>